<dbReference type="EMBL" id="JACEEZ010013530">
    <property type="protein sequence ID" value="KAG0720072.1"/>
    <property type="molecule type" value="Genomic_DNA"/>
</dbReference>
<sequence length="171" mass="19508">MNWPLYIGSPLWFSNCWEGRTDWSTTLSISAVAAQNKLTKLTDDYAIQNNVLPRPGLLNRLKDKAIDVSKRTRRSRTTLWCPMPGEQRPSHRFCQERTYIAHASGPKIGDTVKTTNCKERINSIICSTATGARQSQSSQRMEKRLYKHKDDLHHYRTSNSLVAAWSVAKVS</sequence>
<dbReference type="OrthoDB" id="6758782at2759"/>
<name>A0A8J4Y3R1_CHIOP</name>
<keyword evidence="2" id="KW-1185">Reference proteome</keyword>
<evidence type="ECO:0000313" key="1">
    <source>
        <dbReference type="EMBL" id="KAG0720072.1"/>
    </source>
</evidence>
<dbReference type="Proteomes" id="UP000770661">
    <property type="component" value="Unassembled WGS sequence"/>
</dbReference>
<organism evidence="1 2">
    <name type="scientific">Chionoecetes opilio</name>
    <name type="common">Atlantic snow crab</name>
    <name type="synonym">Cancer opilio</name>
    <dbReference type="NCBI Taxonomy" id="41210"/>
    <lineage>
        <taxon>Eukaryota</taxon>
        <taxon>Metazoa</taxon>
        <taxon>Ecdysozoa</taxon>
        <taxon>Arthropoda</taxon>
        <taxon>Crustacea</taxon>
        <taxon>Multicrustacea</taxon>
        <taxon>Malacostraca</taxon>
        <taxon>Eumalacostraca</taxon>
        <taxon>Eucarida</taxon>
        <taxon>Decapoda</taxon>
        <taxon>Pleocyemata</taxon>
        <taxon>Brachyura</taxon>
        <taxon>Eubrachyura</taxon>
        <taxon>Majoidea</taxon>
        <taxon>Majidae</taxon>
        <taxon>Chionoecetes</taxon>
    </lineage>
</organism>
<evidence type="ECO:0000313" key="2">
    <source>
        <dbReference type="Proteomes" id="UP000770661"/>
    </source>
</evidence>
<gene>
    <name evidence="1" type="ORF">GWK47_049252</name>
</gene>
<comment type="caution">
    <text evidence="1">The sequence shown here is derived from an EMBL/GenBank/DDBJ whole genome shotgun (WGS) entry which is preliminary data.</text>
</comment>
<proteinExistence type="predicted"/>
<reference evidence="1" key="1">
    <citation type="submission" date="2020-07" db="EMBL/GenBank/DDBJ databases">
        <title>The High-quality genome of the commercially important snow crab, Chionoecetes opilio.</title>
        <authorList>
            <person name="Jeong J.-H."/>
            <person name="Ryu S."/>
        </authorList>
    </citation>
    <scope>NUCLEOTIDE SEQUENCE</scope>
    <source>
        <strain evidence="1">MADBK_172401_WGS</strain>
        <tissue evidence="1">Digestive gland</tissue>
    </source>
</reference>
<dbReference type="AlphaFoldDB" id="A0A8J4Y3R1"/>
<protein>
    <submittedName>
        <fullName evidence="1">Uncharacterized protein</fullName>
    </submittedName>
</protein>
<accession>A0A8J4Y3R1</accession>